<name>A0ACC3BM67_PYRYE</name>
<dbReference type="EMBL" id="CM020618">
    <property type="protein sequence ID" value="KAK1858907.1"/>
    <property type="molecule type" value="Genomic_DNA"/>
</dbReference>
<evidence type="ECO:0000313" key="1">
    <source>
        <dbReference type="EMBL" id="KAK1858907.1"/>
    </source>
</evidence>
<evidence type="ECO:0000313" key="2">
    <source>
        <dbReference type="Proteomes" id="UP000798662"/>
    </source>
</evidence>
<organism evidence="1 2">
    <name type="scientific">Pyropia yezoensis</name>
    <name type="common">Susabi-nori</name>
    <name type="synonym">Porphyra yezoensis</name>
    <dbReference type="NCBI Taxonomy" id="2788"/>
    <lineage>
        <taxon>Eukaryota</taxon>
        <taxon>Rhodophyta</taxon>
        <taxon>Bangiophyceae</taxon>
        <taxon>Bangiales</taxon>
        <taxon>Bangiaceae</taxon>
        <taxon>Pyropia</taxon>
    </lineage>
</organism>
<protein>
    <submittedName>
        <fullName evidence="1">Uncharacterized protein</fullName>
    </submittedName>
</protein>
<reference evidence="1" key="1">
    <citation type="submission" date="2019-11" db="EMBL/GenBank/DDBJ databases">
        <title>Nori genome reveals adaptations in red seaweeds to the harsh intertidal environment.</title>
        <authorList>
            <person name="Wang D."/>
            <person name="Mao Y."/>
        </authorList>
    </citation>
    <scope>NUCLEOTIDE SEQUENCE</scope>
    <source>
        <tissue evidence="1">Gametophyte</tissue>
    </source>
</reference>
<accession>A0ACC3BM67</accession>
<comment type="caution">
    <text evidence="1">The sequence shown here is derived from an EMBL/GenBank/DDBJ whole genome shotgun (WGS) entry which is preliminary data.</text>
</comment>
<dbReference type="Proteomes" id="UP000798662">
    <property type="component" value="Chromosome 1"/>
</dbReference>
<proteinExistence type="predicted"/>
<gene>
    <name evidence="1" type="ORF">I4F81_001506</name>
</gene>
<sequence length="386" mass="39088">MEPTWPVAHAATATATLMIAADIDEGLKADDDSTLDSDCTEVGALGDDAAGATSGVATPVSDGSVCCSGYGRTVAAAAAAAPAAFDHYQWHGRHGPVAATTGAVGSIEATQPPIHLPDGATVAPVVGASVTLRASVAEQVVVEDEGEDGVAVAASGGLLSAFTVRGRLLVAAGFGGELVVKDLARGRLLHYSLLTHDENAITNAVQLVDGTGAGTDGDRLLTASNDCVVRLFDTERLGGGDGVGRGGGGGGDTNAGGTGAPVAAYKLDWAVNAVAQQPRGGKLFAAVGDALSAVLLDSASGKTVATLGGHTQFSFAVSWHPDGHLFATGSQDHTCRVWDIDLFGEVGGLAWSPDGDALFVGIHDVTYGSLMEFHRTDYRRESWALL</sequence>
<keyword evidence="2" id="KW-1185">Reference proteome</keyword>